<dbReference type="InterPro" id="IPR002104">
    <property type="entry name" value="Integrase_catalytic"/>
</dbReference>
<dbReference type="InterPro" id="IPR010998">
    <property type="entry name" value="Integrase_recombinase_N"/>
</dbReference>
<dbReference type="InterPro" id="IPR044068">
    <property type="entry name" value="CB"/>
</dbReference>
<dbReference type="InterPro" id="IPR011010">
    <property type="entry name" value="DNA_brk_join_enz"/>
</dbReference>
<dbReference type="Gene3D" id="1.10.150.130">
    <property type="match status" value="1"/>
</dbReference>
<dbReference type="KEGG" id="cyn:Cyan7425_4150"/>
<accession>B8HWN8</accession>
<proteinExistence type="inferred from homology"/>
<dbReference type="PANTHER" id="PTHR30349">
    <property type="entry name" value="PHAGE INTEGRASE-RELATED"/>
    <property type="match status" value="1"/>
</dbReference>
<dbReference type="Gene3D" id="1.10.443.10">
    <property type="entry name" value="Intergrase catalytic core"/>
    <property type="match status" value="1"/>
</dbReference>
<evidence type="ECO:0000256" key="4">
    <source>
        <dbReference type="ARBA" id="ARBA00023172"/>
    </source>
</evidence>
<evidence type="ECO:0000256" key="1">
    <source>
        <dbReference type="ARBA" id="ARBA00008857"/>
    </source>
</evidence>
<gene>
    <name evidence="8" type="ordered locus">Cyan7425_4150</name>
</gene>
<dbReference type="EMBL" id="CP001344">
    <property type="protein sequence ID" value="ACL46464.1"/>
    <property type="molecule type" value="Genomic_DNA"/>
</dbReference>
<protein>
    <submittedName>
        <fullName evidence="8">Integrase family protein</fullName>
    </submittedName>
</protein>
<dbReference type="OrthoDB" id="9803188at2"/>
<dbReference type="PANTHER" id="PTHR30349:SF64">
    <property type="entry name" value="PROPHAGE INTEGRASE INTD-RELATED"/>
    <property type="match status" value="1"/>
</dbReference>
<dbReference type="AlphaFoldDB" id="B8HWN8"/>
<keyword evidence="4" id="KW-0233">DNA recombination</keyword>
<organism evidence="8">
    <name type="scientific">Cyanothece sp. (strain PCC 7425 / ATCC 29141)</name>
    <dbReference type="NCBI Taxonomy" id="395961"/>
    <lineage>
        <taxon>Bacteria</taxon>
        <taxon>Bacillati</taxon>
        <taxon>Cyanobacteriota</taxon>
        <taxon>Cyanophyceae</taxon>
        <taxon>Gomontiellales</taxon>
        <taxon>Cyanothecaceae</taxon>
        <taxon>Cyanothece</taxon>
    </lineage>
</organism>
<dbReference type="GO" id="GO:0003677">
    <property type="term" value="F:DNA binding"/>
    <property type="evidence" value="ECO:0007669"/>
    <property type="project" value="UniProtKB-UniRule"/>
</dbReference>
<comment type="similarity">
    <text evidence="1">Belongs to the 'phage' integrase family.</text>
</comment>
<dbReference type="eggNOG" id="COG4974">
    <property type="taxonomic scope" value="Bacteria"/>
</dbReference>
<feature type="domain" description="Tyr recombinase" evidence="6">
    <location>
        <begin position="164"/>
        <end position="352"/>
    </location>
</feature>
<keyword evidence="3 5" id="KW-0238">DNA-binding</keyword>
<reference evidence="8" key="1">
    <citation type="submission" date="2009-01" db="EMBL/GenBank/DDBJ databases">
        <title>Complete sequence of chromosome Cyanothece sp. PCC 7425.</title>
        <authorList>
            <consortium name="US DOE Joint Genome Institute"/>
            <person name="Lucas S."/>
            <person name="Copeland A."/>
            <person name="Lapidus A."/>
            <person name="Glavina del Rio T."/>
            <person name="Dalin E."/>
            <person name="Tice H."/>
            <person name="Bruce D."/>
            <person name="Goodwin L."/>
            <person name="Pitluck S."/>
            <person name="Sims D."/>
            <person name="Meineke L."/>
            <person name="Brettin T."/>
            <person name="Detter J.C."/>
            <person name="Han C."/>
            <person name="Larimer F."/>
            <person name="Land M."/>
            <person name="Hauser L."/>
            <person name="Kyrpides N."/>
            <person name="Ovchinnikova G."/>
            <person name="Liberton M."/>
            <person name="Stoeckel J."/>
            <person name="Banerjee A."/>
            <person name="Singh A."/>
            <person name="Page L."/>
            <person name="Sato H."/>
            <person name="Zhao L."/>
            <person name="Sherman L."/>
            <person name="Pakrasi H."/>
            <person name="Richardson P."/>
        </authorList>
    </citation>
    <scope>NUCLEOTIDE SEQUENCE</scope>
    <source>
        <strain evidence="8">PCC 7425</strain>
    </source>
</reference>
<name>B8HWN8_CYAP4</name>
<evidence type="ECO:0000259" key="6">
    <source>
        <dbReference type="PROSITE" id="PS51898"/>
    </source>
</evidence>
<dbReference type="Pfam" id="PF02899">
    <property type="entry name" value="Phage_int_SAM_1"/>
    <property type="match status" value="1"/>
</dbReference>
<evidence type="ECO:0000259" key="7">
    <source>
        <dbReference type="PROSITE" id="PS51900"/>
    </source>
</evidence>
<dbReference type="HOGENOM" id="CLU_027562_9_6_3"/>
<dbReference type="GO" id="GO:0015074">
    <property type="term" value="P:DNA integration"/>
    <property type="evidence" value="ECO:0007669"/>
    <property type="project" value="UniProtKB-KW"/>
</dbReference>
<evidence type="ECO:0000313" key="8">
    <source>
        <dbReference type="EMBL" id="ACL46464.1"/>
    </source>
</evidence>
<feature type="domain" description="Core-binding (CB)" evidence="7">
    <location>
        <begin position="22"/>
        <end position="118"/>
    </location>
</feature>
<dbReference type="STRING" id="395961.Cyan7425_4150"/>
<dbReference type="SUPFAM" id="SSF56349">
    <property type="entry name" value="DNA breaking-rejoining enzymes"/>
    <property type="match status" value="1"/>
</dbReference>
<evidence type="ECO:0000256" key="3">
    <source>
        <dbReference type="ARBA" id="ARBA00023125"/>
    </source>
</evidence>
<dbReference type="InterPro" id="IPR004107">
    <property type="entry name" value="Integrase_SAM-like_N"/>
</dbReference>
<dbReference type="PROSITE" id="PS51900">
    <property type="entry name" value="CB"/>
    <property type="match status" value="1"/>
</dbReference>
<keyword evidence="2" id="KW-0229">DNA integration</keyword>
<dbReference type="InterPro" id="IPR050090">
    <property type="entry name" value="Tyrosine_recombinase_XerCD"/>
</dbReference>
<evidence type="ECO:0000256" key="5">
    <source>
        <dbReference type="PROSITE-ProRule" id="PRU01248"/>
    </source>
</evidence>
<sequence length="373" mass="43729">MRVQRIRLPNGKVTWTLLDNEGRFVEPVKSYVRYLESVGRSPNTIQAYLNHLKLFWEFLGGADLDWKQLKLEHLADFMTWLRRPDPRVISLQPVEAKRSEATVNLVLSAVYGFYDFHERNGTIEGIELYRHQFQPGRKYKSFLHHVNKGKETRIRLLKIKPPRKLPKTLDEEAVKRVIEACKRIRDKFLITLLHETGMRIGQALGLRHEDVHSWDNEIQIVPRDDNINGARAKTRDTYKLHVSKELMGLYSAYVTTEYPEDIDSDYVFVNIWEGMRGYPLSYSTVQALFRRLSRDAEVRVTPHMFRHTHATDLIRTGMQMSYVQKRLGHASIQTTIDTYVHVTNEDMKHEYQKYIESQKDVSTSEDPEEGIPT</sequence>
<dbReference type="InterPro" id="IPR013762">
    <property type="entry name" value="Integrase-like_cat_sf"/>
</dbReference>
<dbReference type="PROSITE" id="PS51898">
    <property type="entry name" value="TYR_RECOMBINASE"/>
    <property type="match status" value="1"/>
</dbReference>
<dbReference type="Pfam" id="PF00589">
    <property type="entry name" value="Phage_integrase"/>
    <property type="match status" value="1"/>
</dbReference>
<evidence type="ECO:0000256" key="2">
    <source>
        <dbReference type="ARBA" id="ARBA00022908"/>
    </source>
</evidence>
<dbReference type="GO" id="GO:0006310">
    <property type="term" value="P:DNA recombination"/>
    <property type="evidence" value="ECO:0007669"/>
    <property type="project" value="UniProtKB-KW"/>
</dbReference>